<sequence length="124" mass="13788">MSTDPRRTLGQRGEHRALEHLRRRGYELVARNHRTRHGEIDLIVCDGNALVFVEVKTRRASARAGTPLAAVSPAKQAQVRRMASAWLAQTAERPRVPELRFDAIGVTIDGAGRLLALDHLEGCF</sequence>
<accession>A0ABY5PC05</accession>
<keyword evidence="4" id="KW-1185">Reference proteome</keyword>
<reference evidence="4" key="1">
    <citation type="submission" date="2021-11" db="EMBL/GenBank/DDBJ databases">
        <title>Cultivation dependent microbiological survey of springs from the worlds oldest radium mine currently devoted to the extraction of radon-saturated water.</title>
        <authorList>
            <person name="Kapinusova G."/>
            <person name="Smrhova T."/>
            <person name="Strejcek M."/>
            <person name="Suman J."/>
            <person name="Jani K."/>
            <person name="Pajer P."/>
            <person name="Uhlik O."/>
        </authorList>
    </citation>
    <scope>NUCLEOTIDE SEQUENCE [LARGE SCALE GENOMIC DNA]</scope>
    <source>
        <strain evidence="4">J379</strain>
    </source>
</reference>
<dbReference type="NCBIfam" id="TIGR00252">
    <property type="entry name" value="YraN family protein"/>
    <property type="match status" value="1"/>
</dbReference>
<dbReference type="InterPro" id="IPR003509">
    <property type="entry name" value="UPF0102_YraN-like"/>
</dbReference>
<dbReference type="InterPro" id="IPR011856">
    <property type="entry name" value="tRNA_endonuc-like_dom_sf"/>
</dbReference>
<protein>
    <recommendedName>
        <fullName evidence="2">UPF0102 protein LRS13_15660</fullName>
    </recommendedName>
</protein>
<dbReference type="NCBIfam" id="NF009150">
    <property type="entry name" value="PRK12497.1-3"/>
    <property type="match status" value="1"/>
</dbReference>
<comment type="similarity">
    <text evidence="1 2">Belongs to the UPF0102 family.</text>
</comment>
<evidence type="ECO:0000313" key="4">
    <source>
        <dbReference type="Proteomes" id="UP001058860"/>
    </source>
</evidence>
<dbReference type="HAMAP" id="MF_00048">
    <property type="entry name" value="UPF0102"/>
    <property type="match status" value="1"/>
</dbReference>
<dbReference type="Pfam" id="PF02021">
    <property type="entry name" value="UPF0102"/>
    <property type="match status" value="1"/>
</dbReference>
<dbReference type="RefSeq" id="WP_353862681.1">
    <property type="nucleotide sequence ID" value="NZ_CP088295.1"/>
</dbReference>
<dbReference type="NCBIfam" id="NF009154">
    <property type="entry name" value="PRK12497.3-3"/>
    <property type="match status" value="1"/>
</dbReference>
<dbReference type="Proteomes" id="UP001058860">
    <property type="component" value="Chromosome"/>
</dbReference>
<dbReference type="CDD" id="cd20736">
    <property type="entry name" value="PoNe_Nuclease"/>
    <property type="match status" value="1"/>
</dbReference>
<dbReference type="PANTHER" id="PTHR34039">
    <property type="entry name" value="UPF0102 PROTEIN YRAN"/>
    <property type="match status" value="1"/>
</dbReference>
<evidence type="ECO:0000256" key="2">
    <source>
        <dbReference type="HAMAP-Rule" id="MF_00048"/>
    </source>
</evidence>
<dbReference type="SUPFAM" id="SSF52980">
    <property type="entry name" value="Restriction endonuclease-like"/>
    <property type="match status" value="1"/>
</dbReference>
<proteinExistence type="inferred from homology"/>
<evidence type="ECO:0000313" key="3">
    <source>
        <dbReference type="EMBL" id="UUY02147.1"/>
    </source>
</evidence>
<dbReference type="PANTHER" id="PTHR34039:SF1">
    <property type="entry name" value="UPF0102 PROTEIN YRAN"/>
    <property type="match status" value="1"/>
</dbReference>
<organism evidence="3 4">
    <name type="scientific">Svornostia abyssi</name>
    <dbReference type="NCBI Taxonomy" id="2898438"/>
    <lineage>
        <taxon>Bacteria</taxon>
        <taxon>Bacillati</taxon>
        <taxon>Actinomycetota</taxon>
        <taxon>Thermoleophilia</taxon>
        <taxon>Solirubrobacterales</taxon>
        <taxon>Baekduiaceae</taxon>
        <taxon>Svornostia</taxon>
    </lineage>
</organism>
<dbReference type="InterPro" id="IPR011335">
    <property type="entry name" value="Restrct_endonuc-II-like"/>
</dbReference>
<evidence type="ECO:0000256" key="1">
    <source>
        <dbReference type="ARBA" id="ARBA00006738"/>
    </source>
</evidence>
<gene>
    <name evidence="3" type="ORF">LRS13_15660</name>
</gene>
<name>A0ABY5PC05_9ACTN</name>
<dbReference type="Gene3D" id="3.40.1350.10">
    <property type="match status" value="1"/>
</dbReference>
<dbReference type="EMBL" id="CP088295">
    <property type="protein sequence ID" value="UUY02147.1"/>
    <property type="molecule type" value="Genomic_DNA"/>
</dbReference>